<evidence type="ECO:0000313" key="6">
    <source>
        <dbReference type="EMBL" id="KAE8753317.1"/>
    </source>
</evidence>
<dbReference type="PROSITE" id="PS50531">
    <property type="entry name" value="HTH_IS21"/>
    <property type="match status" value="1"/>
</dbReference>
<evidence type="ECO:0000259" key="5">
    <source>
        <dbReference type="PROSITE" id="PS50531"/>
    </source>
</evidence>
<proteinExistence type="inferred from homology"/>
<evidence type="ECO:0000256" key="4">
    <source>
        <dbReference type="ARBA" id="ARBA00023172"/>
    </source>
</evidence>
<evidence type="ECO:0000256" key="1">
    <source>
        <dbReference type="ARBA" id="ARBA00009277"/>
    </source>
</evidence>
<dbReference type="AlphaFoldDB" id="A0A6N6VX32"/>
<organism evidence="6 7">
    <name type="scientific">Paraburkholderia madseniana</name>
    <dbReference type="NCBI Taxonomy" id="2599607"/>
    <lineage>
        <taxon>Bacteria</taxon>
        <taxon>Pseudomonadati</taxon>
        <taxon>Pseudomonadota</taxon>
        <taxon>Betaproteobacteria</taxon>
        <taxon>Burkholderiales</taxon>
        <taxon>Burkholderiaceae</taxon>
        <taxon>Paraburkholderia</taxon>
    </lineage>
</organism>
<evidence type="ECO:0000313" key="7">
    <source>
        <dbReference type="Proteomes" id="UP000463700"/>
    </source>
</evidence>
<dbReference type="PANTHER" id="PTHR35004">
    <property type="entry name" value="TRANSPOSASE RV3428C-RELATED"/>
    <property type="match status" value="1"/>
</dbReference>
<dbReference type="EMBL" id="VOSW01000296">
    <property type="protein sequence ID" value="KAE8753317.1"/>
    <property type="molecule type" value="Genomic_DNA"/>
</dbReference>
<name>A0A6N6VX32_9BURK</name>
<reference evidence="6 7" key="1">
    <citation type="journal article" date="2020" name="Int. J. Syst. Evol. Microbiol.">
        <title>Paraburkholderia madseniana sp. nov., a phenolic acid-degrading bacterium isolated from acidic forest soil.</title>
        <authorList>
            <person name="Wilhelm R.C."/>
            <person name="Murphy S.J.L."/>
            <person name="Feriancek N.M."/>
            <person name="Karasz D.C."/>
            <person name="DeRito C.M."/>
            <person name="Newman J.D."/>
            <person name="Buckley D.H."/>
        </authorList>
    </citation>
    <scope>NUCLEOTIDE SEQUENCE [LARGE SCALE GENOMIC DNA]</scope>
    <source>
        <strain evidence="6 7">RP11</strain>
    </source>
</reference>
<feature type="domain" description="HTH IS21-type" evidence="5">
    <location>
        <begin position="6"/>
        <end position="68"/>
    </location>
</feature>
<gene>
    <name evidence="6" type="ORF">FSO04_45870</name>
</gene>
<keyword evidence="4" id="KW-0233">DNA recombination</keyword>
<dbReference type="NCBIfam" id="NF033546">
    <property type="entry name" value="transpos_IS21"/>
    <property type="match status" value="1"/>
</dbReference>
<protein>
    <submittedName>
        <fullName evidence="6">IS21 family transposase</fullName>
    </submittedName>
</protein>
<dbReference type="Gene3D" id="1.10.10.10">
    <property type="entry name" value="Winged helix-like DNA-binding domain superfamily/Winged helix DNA-binding domain"/>
    <property type="match status" value="1"/>
</dbReference>
<comment type="similarity">
    <text evidence="1">Belongs to the transposase IS21/IS408/IS1162 family.</text>
</comment>
<dbReference type="GO" id="GO:0006310">
    <property type="term" value="P:DNA recombination"/>
    <property type="evidence" value="ECO:0007669"/>
    <property type="project" value="UniProtKB-KW"/>
</dbReference>
<dbReference type="Proteomes" id="UP000463700">
    <property type="component" value="Unassembled WGS sequence"/>
</dbReference>
<dbReference type="InterPro" id="IPR017894">
    <property type="entry name" value="HTH_IS21_transposase_type"/>
</dbReference>
<comment type="caution">
    <text evidence="6">The sequence shown here is derived from an EMBL/GenBank/DDBJ whole genome shotgun (WGS) entry which is preliminary data.</text>
</comment>
<keyword evidence="2" id="KW-0815">Transposition</keyword>
<dbReference type="Pfam" id="PF08279">
    <property type="entry name" value="HTH_11"/>
    <property type="match status" value="1"/>
</dbReference>
<dbReference type="RefSeq" id="WP_168436041.1">
    <property type="nucleotide sequence ID" value="NZ_VOSW01000296.1"/>
</dbReference>
<dbReference type="PANTHER" id="PTHR35004:SF7">
    <property type="entry name" value="INTEGRASE PROTEIN"/>
    <property type="match status" value="1"/>
</dbReference>
<keyword evidence="3" id="KW-0238">DNA-binding</keyword>
<accession>A0A6N6VX32</accession>
<feature type="non-terminal residue" evidence="6">
    <location>
        <position position="281"/>
    </location>
</feature>
<evidence type="ECO:0000256" key="3">
    <source>
        <dbReference type="ARBA" id="ARBA00023125"/>
    </source>
</evidence>
<dbReference type="GO" id="GO:0003677">
    <property type="term" value="F:DNA binding"/>
    <property type="evidence" value="ECO:0007669"/>
    <property type="project" value="UniProtKB-KW"/>
</dbReference>
<evidence type="ECO:0000256" key="2">
    <source>
        <dbReference type="ARBA" id="ARBA00022578"/>
    </source>
</evidence>
<dbReference type="InterPro" id="IPR013196">
    <property type="entry name" value="HTH_11"/>
</dbReference>
<sequence>MIDVAILSIIRRWHFRDHVSLREIAKRLGVSRNTVRRYIRADTVLPAYPERHSPSKLDGFAAKLAGWLKTEANRPRKQRRTLKQIHADLCALGFTGSYDRVAAFARRWRQEQHEQAKTTGRGTFVPLRFAACEAFQFDWSEDWAVINGERTKLQVAQLKLSHSRAFFLRAYLLQTHEMLFDAHHHAFVAWGGIPRRGIYDNMKTAVDRVRPGKVREVNARFSAMVSHYLFDAEFCNVASGWEKGQIEKNVQDSRHRLWQKVPTFGSLAALNDWLADQCVLL</sequence>
<dbReference type="InterPro" id="IPR036388">
    <property type="entry name" value="WH-like_DNA-bd_sf"/>
</dbReference>
<dbReference type="GO" id="GO:0032196">
    <property type="term" value="P:transposition"/>
    <property type="evidence" value="ECO:0007669"/>
    <property type="project" value="UniProtKB-KW"/>
</dbReference>